<sequence>MVVWWLGFLVGDGWLPGGGRLGFRVGYGWASSSRRFQRGGRLDLGPLARAVVGRAGTGWIPALADKRMARAPQVKPTHFQPSVALVSGCVFGVVGAWQFIL</sequence>
<proteinExistence type="predicted"/>
<comment type="caution">
    <text evidence="1">The sequence shown here is derived from an EMBL/GenBank/DDBJ whole genome shotgun (WGS) entry which is preliminary data.</text>
</comment>
<dbReference type="Proteomes" id="UP001501747">
    <property type="component" value="Unassembled WGS sequence"/>
</dbReference>
<organism evidence="1 2">
    <name type="scientific">Allokutzneria multivorans</name>
    <dbReference type="NCBI Taxonomy" id="1142134"/>
    <lineage>
        <taxon>Bacteria</taxon>
        <taxon>Bacillati</taxon>
        <taxon>Actinomycetota</taxon>
        <taxon>Actinomycetes</taxon>
        <taxon>Pseudonocardiales</taxon>
        <taxon>Pseudonocardiaceae</taxon>
        <taxon>Allokutzneria</taxon>
    </lineage>
</organism>
<reference evidence="2" key="1">
    <citation type="journal article" date="2019" name="Int. J. Syst. Evol. Microbiol.">
        <title>The Global Catalogue of Microorganisms (GCM) 10K type strain sequencing project: providing services to taxonomists for standard genome sequencing and annotation.</title>
        <authorList>
            <consortium name="The Broad Institute Genomics Platform"/>
            <consortium name="The Broad Institute Genome Sequencing Center for Infectious Disease"/>
            <person name="Wu L."/>
            <person name="Ma J."/>
        </authorList>
    </citation>
    <scope>NUCLEOTIDE SEQUENCE [LARGE SCALE GENOMIC DNA]</scope>
    <source>
        <strain evidence="2">JCM 17342</strain>
    </source>
</reference>
<protein>
    <submittedName>
        <fullName evidence="1">Uncharacterized protein</fullName>
    </submittedName>
</protein>
<evidence type="ECO:0000313" key="1">
    <source>
        <dbReference type="EMBL" id="GAA4008646.1"/>
    </source>
</evidence>
<dbReference type="EMBL" id="BAABAL010000009">
    <property type="protein sequence ID" value="GAA4008646.1"/>
    <property type="molecule type" value="Genomic_DNA"/>
</dbReference>
<name>A0ABP7SA67_9PSEU</name>
<accession>A0ABP7SA67</accession>
<keyword evidence="2" id="KW-1185">Reference proteome</keyword>
<evidence type="ECO:0000313" key="2">
    <source>
        <dbReference type="Proteomes" id="UP001501747"/>
    </source>
</evidence>
<gene>
    <name evidence="1" type="ORF">GCM10022247_33570</name>
</gene>